<evidence type="ECO:0000313" key="1">
    <source>
        <dbReference type="EMBL" id="KMW58219.1"/>
    </source>
</evidence>
<reference evidence="1 2" key="1">
    <citation type="submission" date="2015-06" db="EMBL/GenBank/DDBJ databases">
        <title>Draft genome sequence of an Alphaproteobacteria species associated to the Mediterranean sponge Oscarella lobularis.</title>
        <authorList>
            <person name="Jourda C."/>
            <person name="Santini S."/>
            <person name="Claverie J.-M."/>
        </authorList>
    </citation>
    <scope>NUCLEOTIDE SEQUENCE [LARGE SCALE GENOMIC DNA]</scope>
    <source>
        <strain evidence="1">IGS</strain>
    </source>
</reference>
<sequence>MRIQISCKRFARPFQGPEPRPEAGAVSERIRRHLASERSKSFGKTFGKTLFKSFGPAKITRRHPRGSPARLYRR</sequence>
<dbReference type="Proteomes" id="UP000037178">
    <property type="component" value="Unassembled WGS sequence"/>
</dbReference>
<name>A0A0J9E975_9RHOB</name>
<comment type="caution">
    <text evidence="1">The sequence shown here is derived from an EMBL/GenBank/DDBJ whole genome shotgun (WGS) entry which is preliminary data.</text>
</comment>
<evidence type="ECO:0000313" key="2">
    <source>
        <dbReference type="Proteomes" id="UP000037178"/>
    </source>
</evidence>
<dbReference type="EMBL" id="LFTY01000002">
    <property type="protein sequence ID" value="KMW58219.1"/>
    <property type="molecule type" value="Genomic_DNA"/>
</dbReference>
<dbReference type="AlphaFoldDB" id="A0A0J9E975"/>
<accession>A0A0J9E975</accession>
<proteinExistence type="predicted"/>
<keyword evidence="2" id="KW-1185">Reference proteome</keyword>
<protein>
    <submittedName>
        <fullName evidence="1">Uncharacterized protein</fullName>
    </submittedName>
</protein>
<organism evidence="1 2">
    <name type="scientific">Candidatus Rhodobacter oscarellae</name>
    <dbReference type="NCBI Taxonomy" id="1675527"/>
    <lineage>
        <taxon>Bacteria</taxon>
        <taxon>Pseudomonadati</taxon>
        <taxon>Pseudomonadota</taxon>
        <taxon>Alphaproteobacteria</taxon>
        <taxon>Rhodobacterales</taxon>
        <taxon>Rhodobacter group</taxon>
        <taxon>Rhodobacter</taxon>
    </lineage>
</organism>
<gene>
    <name evidence="1" type="ORF">AIOL_003190</name>
</gene>